<dbReference type="SUPFAM" id="SSF49764">
    <property type="entry name" value="HSP20-like chaperones"/>
    <property type="match status" value="1"/>
</dbReference>
<sequence>MALIPLLVNELLDEARRPSLTDLYDQNFGLGLCDDVFPVVHRIRNSILPGSLRSGYLRPWRLLAENDSGVSSVKSNENEFSVKLDVNHFKPEELKVKLDDKGYVVIEGEHEERSDQHGFVSRQFRRRYKLPNDTLPDTLKSNLSTDGVLSITAAKKAPKRKAEREIEIIRTNQPAINGADAAEIESKKKRTEPVSG</sequence>
<dbReference type="InterPro" id="IPR055269">
    <property type="entry name" value="Alpha-crystallin/HSP_16"/>
</dbReference>
<dbReference type="InterPro" id="IPR002068">
    <property type="entry name" value="A-crystallin/Hsp20_dom"/>
</dbReference>
<proteinExistence type="inferred from homology"/>
<evidence type="ECO:0000256" key="3">
    <source>
        <dbReference type="PROSITE-ProRule" id="PRU00285"/>
    </source>
</evidence>
<evidence type="ECO:0000313" key="8">
    <source>
        <dbReference type="Proteomes" id="UP001307889"/>
    </source>
</evidence>
<evidence type="ECO:0000256" key="5">
    <source>
        <dbReference type="SAM" id="MobiDB-lite"/>
    </source>
</evidence>
<dbReference type="PANTHER" id="PTHR45640">
    <property type="entry name" value="HEAT SHOCK PROTEIN HSP-12.2-RELATED"/>
    <property type="match status" value="1"/>
</dbReference>
<dbReference type="PRINTS" id="PR00299">
    <property type="entry name" value="ACRYSTALLIN"/>
</dbReference>
<dbReference type="InterPro" id="IPR001436">
    <property type="entry name" value="Alpha-crystallin/sHSP_animal"/>
</dbReference>
<dbReference type="PIRSF" id="PIRSF036514">
    <property type="entry name" value="Sm_HSP_B1"/>
    <property type="match status" value="1"/>
</dbReference>
<dbReference type="PANTHER" id="PTHR45640:SF13">
    <property type="entry name" value="HEAT SHOCK PROTEIN 22-RELATED"/>
    <property type="match status" value="1"/>
</dbReference>
<reference evidence="7 8" key="1">
    <citation type="submission" date="2023-09" db="EMBL/GenBank/DDBJ databases">
        <title>Nesidiocoris tenuis whole genome shotgun sequence.</title>
        <authorList>
            <person name="Shibata T."/>
            <person name="Shimoda M."/>
            <person name="Kobayashi T."/>
            <person name="Uehara T."/>
        </authorList>
    </citation>
    <scope>NUCLEOTIDE SEQUENCE [LARGE SCALE GENOMIC DNA]</scope>
    <source>
        <strain evidence="7 8">Japan</strain>
    </source>
</reference>
<dbReference type="Proteomes" id="UP001307889">
    <property type="component" value="Chromosome 12"/>
</dbReference>
<keyword evidence="8" id="KW-1185">Reference proteome</keyword>
<keyword evidence="1" id="KW-0346">Stress response</keyword>
<evidence type="ECO:0000313" key="7">
    <source>
        <dbReference type="EMBL" id="BET00797.1"/>
    </source>
</evidence>
<dbReference type="CDD" id="cd06526">
    <property type="entry name" value="metazoan_ACD"/>
    <property type="match status" value="1"/>
</dbReference>
<comment type="similarity">
    <text evidence="2 3 4">Belongs to the small heat shock protein (HSP20) family.</text>
</comment>
<name>A0ABN7B8T2_9HEMI</name>
<dbReference type="Gene3D" id="2.60.40.790">
    <property type="match status" value="1"/>
</dbReference>
<protein>
    <recommendedName>
        <fullName evidence="6">SHSP domain-containing protein</fullName>
    </recommendedName>
</protein>
<accession>A0ABN7B8T2</accession>
<evidence type="ECO:0000259" key="6">
    <source>
        <dbReference type="PROSITE" id="PS01031"/>
    </source>
</evidence>
<dbReference type="InterPro" id="IPR008978">
    <property type="entry name" value="HSP20-like_chaperone"/>
</dbReference>
<dbReference type="EMBL" id="AP028920">
    <property type="protein sequence ID" value="BET00797.1"/>
    <property type="molecule type" value="Genomic_DNA"/>
</dbReference>
<gene>
    <name evidence="7" type="ORF">NTJ_13613</name>
</gene>
<feature type="region of interest" description="Disordered" evidence="5">
    <location>
        <begin position="173"/>
        <end position="196"/>
    </location>
</feature>
<dbReference type="PROSITE" id="PS01031">
    <property type="entry name" value="SHSP"/>
    <property type="match status" value="1"/>
</dbReference>
<dbReference type="Pfam" id="PF00011">
    <property type="entry name" value="HSP20"/>
    <property type="match status" value="1"/>
</dbReference>
<evidence type="ECO:0000256" key="4">
    <source>
        <dbReference type="RuleBase" id="RU003616"/>
    </source>
</evidence>
<feature type="domain" description="SHSP" evidence="6">
    <location>
        <begin position="61"/>
        <end position="171"/>
    </location>
</feature>
<evidence type="ECO:0000256" key="2">
    <source>
        <dbReference type="PIRNR" id="PIRNR036514"/>
    </source>
</evidence>
<organism evidence="7 8">
    <name type="scientific">Nesidiocoris tenuis</name>
    <dbReference type="NCBI Taxonomy" id="355587"/>
    <lineage>
        <taxon>Eukaryota</taxon>
        <taxon>Metazoa</taxon>
        <taxon>Ecdysozoa</taxon>
        <taxon>Arthropoda</taxon>
        <taxon>Hexapoda</taxon>
        <taxon>Insecta</taxon>
        <taxon>Pterygota</taxon>
        <taxon>Neoptera</taxon>
        <taxon>Paraneoptera</taxon>
        <taxon>Hemiptera</taxon>
        <taxon>Heteroptera</taxon>
        <taxon>Panheteroptera</taxon>
        <taxon>Cimicomorpha</taxon>
        <taxon>Miridae</taxon>
        <taxon>Dicyphina</taxon>
        <taxon>Nesidiocoris</taxon>
    </lineage>
</organism>
<evidence type="ECO:0000256" key="1">
    <source>
        <dbReference type="ARBA" id="ARBA00023016"/>
    </source>
</evidence>